<dbReference type="Proteomes" id="UP000235728">
    <property type="component" value="Unassembled WGS sequence"/>
</dbReference>
<organism evidence="1 2">
    <name type="scientific">Beauveria bassiana</name>
    <name type="common">White muscardine disease fungus</name>
    <name type="synonym">Tritirachium shiotae</name>
    <dbReference type="NCBI Taxonomy" id="176275"/>
    <lineage>
        <taxon>Eukaryota</taxon>
        <taxon>Fungi</taxon>
        <taxon>Dikarya</taxon>
        <taxon>Ascomycota</taxon>
        <taxon>Pezizomycotina</taxon>
        <taxon>Sordariomycetes</taxon>
        <taxon>Hypocreomycetidae</taxon>
        <taxon>Hypocreales</taxon>
        <taxon>Cordycipitaceae</taxon>
        <taxon>Beauveria</taxon>
    </lineage>
</organism>
<dbReference type="InterPro" id="IPR011990">
    <property type="entry name" value="TPR-like_helical_dom_sf"/>
</dbReference>
<sequence length="149" mass="17198">MALLLGRIFSGQNKDKEAEEVYQIALQDFATTSRDWDTTATLLREYIRMVTRRGKLREAKAAYARVIRNFILRLGRSHDTTLPLICETGNALWTSGAFSEAEQVYQEAIFDLDTSRQKNNVLLLHVMDKLGAVYIQQSRWKRKICTTPR</sequence>
<name>A0A2N6NEC3_BEABA</name>
<evidence type="ECO:0000313" key="2">
    <source>
        <dbReference type="Proteomes" id="UP000235728"/>
    </source>
</evidence>
<evidence type="ECO:0008006" key="3">
    <source>
        <dbReference type="Google" id="ProtNLM"/>
    </source>
</evidence>
<dbReference type="Gene3D" id="1.25.40.10">
    <property type="entry name" value="Tetratricopeptide repeat domain"/>
    <property type="match status" value="1"/>
</dbReference>
<dbReference type="Pfam" id="PF13176">
    <property type="entry name" value="TPR_7"/>
    <property type="match status" value="1"/>
</dbReference>
<reference evidence="1 2" key="1">
    <citation type="journal article" date="2016" name="Appl. Microbiol. Biotechnol.">
        <title>Characterization of T-DNA insertion mutants with decreased virulence in the entomopathogenic fungus Beauveria bassiana JEF-007.</title>
        <authorList>
            <person name="Kim S."/>
            <person name="Lee S.J."/>
            <person name="Nai Y.S."/>
            <person name="Yu J.S."/>
            <person name="Lee M.R."/>
            <person name="Yang Y.T."/>
            <person name="Kim J.S."/>
        </authorList>
    </citation>
    <scope>NUCLEOTIDE SEQUENCE [LARGE SCALE GENOMIC DNA]</scope>
    <source>
        <strain evidence="1 2">JEF-007</strain>
    </source>
</reference>
<protein>
    <recommendedName>
        <fullName evidence="3">Kinesin light chain</fullName>
    </recommendedName>
</protein>
<comment type="caution">
    <text evidence="1">The sequence shown here is derived from an EMBL/GenBank/DDBJ whole genome shotgun (WGS) entry which is preliminary data.</text>
</comment>
<dbReference type="InterPro" id="IPR019734">
    <property type="entry name" value="TPR_rpt"/>
</dbReference>
<dbReference type="EMBL" id="MRVG01000010">
    <property type="protein sequence ID" value="PMB65609.1"/>
    <property type="molecule type" value="Genomic_DNA"/>
</dbReference>
<accession>A0A2N6NEC3</accession>
<dbReference type="AlphaFoldDB" id="A0A2N6NEC3"/>
<proteinExistence type="predicted"/>
<gene>
    <name evidence="1" type="ORF">BM221_008970</name>
</gene>
<evidence type="ECO:0000313" key="1">
    <source>
        <dbReference type="EMBL" id="PMB65609.1"/>
    </source>
</evidence>
<dbReference type="SUPFAM" id="SSF48452">
    <property type="entry name" value="TPR-like"/>
    <property type="match status" value="1"/>
</dbReference>